<dbReference type="GO" id="GO:0008757">
    <property type="term" value="F:S-adenosylmethionine-dependent methyltransferase activity"/>
    <property type="evidence" value="ECO:0007669"/>
    <property type="project" value="InterPro"/>
</dbReference>
<dbReference type="Gene3D" id="3.40.50.150">
    <property type="entry name" value="Vaccinia Virus protein VP39"/>
    <property type="match status" value="1"/>
</dbReference>
<dbReference type="EMBL" id="JAALHA020000005">
    <property type="protein sequence ID" value="MDR9895681.1"/>
    <property type="molecule type" value="Genomic_DNA"/>
</dbReference>
<protein>
    <submittedName>
        <fullName evidence="2">Class I SAM-dependent methyltransferase</fullName>
    </submittedName>
</protein>
<accession>A0AAP5I6F5</accession>
<sequence>MTKLLGKVYDNRRPDSWATNLRNKRLSLLKSLVASLPTPIKLLDIGGTVDFWETAGFLNSNSTNIELTLINLSLAHMGSVNPTIKQVVGDAKNMKMFQDKEFDVVFSNSVIEHVGDYHNQQKMANEVMRVGKKYFIQTPNIFFPIEPHFVFPFFQFLPLWLRVSLVSHFDLGWKQKATNKQQARDIVTEIRLLSKREFMNLFPGSNLYEEKFLGLTKSFVVYGGWEKLISE</sequence>
<evidence type="ECO:0000259" key="1">
    <source>
        <dbReference type="Pfam" id="PF08241"/>
    </source>
</evidence>
<keyword evidence="2" id="KW-0489">Methyltransferase</keyword>
<proteinExistence type="predicted"/>
<gene>
    <name evidence="2" type="ORF">G7B40_014045</name>
</gene>
<name>A0AAP5I6F5_9CYAN</name>
<dbReference type="InterPro" id="IPR013216">
    <property type="entry name" value="Methyltransf_11"/>
</dbReference>
<dbReference type="GO" id="GO:0032259">
    <property type="term" value="P:methylation"/>
    <property type="evidence" value="ECO:0007669"/>
    <property type="project" value="UniProtKB-KW"/>
</dbReference>
<dbReference type="InterPro" id="IPR029063">
    <property type="entry name" value="SAM-dependent_MTases_sf"/>
</dbReference>
<keyword evidence="2" id="KW-0808">Transferase</keyword>
<keyword evidence="3" id="KW-1185">Reference proteome</keyword>
<evidence type="ECO:0000313" key="2">
    <source>
        <dbReference type="EMBL" id="MDR9895681.1"/>
    </source>
</evidence>
<organism evidence="2 3">
    <name type="scientific">Aetokthonos hydrillicola Thurmond2011</name>
    <dbReference type="NCBI Taxonomy" id="2712845"/>
    <lineage>
        <taxon>Bacteria</taxon>
        <taxon>Bacillati</taxon>
        <taxon>Cyanobacteriota</taxon>
        <taxon>Cyanophyceae</taxon>
        <taxon>Nostocales</taxon>
        <taxon>Hapalosiphonaceae</taxon>
        <taxon>Aetokthonos</taxon>
    </lineage>
</organism>
<dbReference type="Proteomes" id="UP000667802">
    <property type="component" value="Unassembled WGS sequence"/>
</dbReference>
<comment type="caution">
    <text evidence="2">The sequence shown here is derived from an EMBL/GenBank/DDBJ whole genome shotgun (WGS) entry which is preliminary data.</text>
</comment>
<dbReference type="SUPFAM" id="SSF53335">
    <property type="entry name" value="S-adenosyl-L-methionine-dependent methyltransferases"/>
    <property type="match status" value="1"/>
</dbReference>
<dbReference type="AlphaFoldDB" id="A0AAP5I6F5"/>
<dbReference type="Pfam" id="PF08241">
    <property type="entry name" value="Methyltransf_11"/>
    <property type="match status" value="1"/>
</dbReference>
<feature type="domain" description="Methyltransferase type 11" evidence="1">
    <location>
        <begin position="60"/>
        <end position="132"/>
    </location>
</feature>
<dbReference type="RefSeq" id="WP_208342184.1">
    <property type="nucleotide sequence ID" value="NZ_CAWQFN010000103.1"/>
</dbReference>
<evidence type="ECO:0000313" key="3">
    <source>
        <dbReference type="Proteomes" id="UP000667802"/>
    </source>
</evidence>
<reference evidence="3" key="1">
    <citation type="journal article" date="2021" name="Science">
        <title>Hunting the eagle killer: A cyanobacterial neurotoxin causes vacuolar myelinopathy.</title>
        <authorList>
            <person name="Breinlinger S."/>
            <person name="Phillips T.J."/>
            <person name="Haram B.N."/>
            <person name="Mares J."/>
            <person name="Martinez Yerena J.A."/>
            <person name="Hrouzek P."/>
            <person name="Sobotka R."/>
            <person name="Henderson W.M."/>
            <person name="Schmieder P."/>
            <person name="Williams S.M."/>
            <person name="Lauderdale J.D."/>
            <person name="Wilde H.D."/>
            <person name="Gerrin W."/>
            <person name="Kust A."/>
            <person name="Washington J.W."/>
            <person name="Wagner C."/>
            <person name="Geier B."/>
            <person name="Liebeke M."/>
            <person name="Enke H."/>
            <person name="Niedermeyer T.H.J."/>
            <person name="Wilde S.B."/>
        </authorList>
    </citation>
    <scope>NUCLEOTIDE SEQUENCE [LARGE SCALE GENOMIC DNA]</scope>
    <source>
        <strain evidence="3">Thurmond2011</strain>
    </source>
</reference>